<reference evidence="4 5" key="1">
    <citation type="journal article" date="2016" name="Nat. Commun.">
        <title>Thousands of microbial genomes shed light on interconnected biogeochemical processes in an aquifer system.</title>
        <authorList>
            <person name="Anantharaman K."/>
            <person name="Brown C.T."/>
            <person name="Hug L.A."/>
            <person name="Sharon I."/>
            <person name="Castelle C.J."/>
            <person name="Probst A.J."/>
            <person name="Thomas B.C."/>
            <person name="Singh A."/>
            <person name="Wilkins M.J."/>
            <person name="Karaoz U."/>
            <person name="Brodie E.L."/>
            <person name="Williams K.H."/>
            <person name="Hubbard S.S."/>
            <person name="Banfield J.F."/>
        </authorList>
    </citation>
    <scope>NUCLEOTIDE SEQUENCE [LARGE SCALE GENOMIC DNA]</scope>
</reference>
<keyword evidence="3" id="KW-0687">Ribonucleoprotein</keyword>
<gene>
    <name evidence="4" type="ORF">A2188_01090</name>
</gene>
<dbReference type="Gene3D" id="2.40.50.140">
    <property type="entry name" value="Nucleic acid-binding proteins"/>
    <property type="match status" value="1"/>
</dbReference>
<protein>
    <submittedName>
        <fullName evidence="4">30S ribosomal protein S17</fullName>
    </submittedName>
</protein>
<sequence>MKVSVGLKVLKGKVLSVVNKKTAVVENTRFVEHPVYKKRIKRVKKYQVHDEIGVKVGDLVTFVPSKPYSKTKKWKIVPNKVK</sequence>
<dbReference type="GO" id="GO:0003735">
    <property type="term" value="F:structural constituent of ribosome"/>
    <property type="evidence" value="ECO:0007669"/>
    <property type="project" value="InterPro"/>
</dbReference>
<comment type="similarity">
    <text evidence="1">Belongs to the universal ribosomal protein uS17 family.</text>
</comment>
<dbReference type="GO" id="GO:0022627">
    <property type="term" value="C:cytosolic small ribosomal subunit"/>
    <property type="evidence" value="ECO:0007669"/>
    <property type="project" value="TreeGrafter"/>
</dbReference>
<dbReference type="AlphaFoldDB" id="A0A1F8CLW5"/>
<evidence type="ECO:0000313" key="5">
    <source>
        <dbReference type="Proteomes" id="UP000179241"/>
    </source>
</evidence>
<keyword evidence="2 4" id="KW-0689">Ribosomal protein</keyword>
<dbReference type="GO" id="GO:0006412">
    <property type="term" value="P:translation"/>
    <property type="evidence" value="ECO:0007669"/>
    <property type="project" value="InterPro"/>
</dbReference>
<dbReference type="Pfam" id="PF00366">
    <property type="entry name" value="Ribosomal_S17"/>
    <property type="match status" value="1"/>
</dbReference>
<dbReference type="PRINTS" id="PR00973">
    <property type="entry name" value="RIBOSOMALS17"/>
</dbReference>
<dbReference type="CDD" id="cd00364">
    <property type="entry name" value="Ribosomal_uS17"/>
    <property type="match status" value="1"/>
</dbReference>
<evidence type="ECO:0000256" key="3">
    <source>
        <dbReference type="ARBA" id="ARBA00023274"/>
    </source>
</evidence>
<evidence type="ECO:0000256" key="1">
    <source>
        <dbReference type="ARBA" id="ARBA00010254"/>
    </source>
</evidence>
<dbReference type="PANTHER" id="PTHR10744">
    <property type="entry name" value="40S RIBOSOMAL PROTEIN S11 FAMILY MEMBER"/>
    <property type="match status" value="1"/>
</dbReference>
<name>A0A1F8CLW5_9BACT</name>
<dbReference type="InterPro" id="IPR012340">
    <property type="entry name" value="NA-bd_OB-fold"/>
</dbReference>
<evidence type="ECO:0000313" key="4">
    <source>
        <dbReference type="EMBL" id="OGM77066.1"/>
    </source>
</evidence>
<dbReference type="PANTHER" id="PTHR10744:SF1">
    <property type="entry name" value="SMALL RIBOSOMAL SUBUNIT PROTEIN US17M"/>
    <property type="match status" value="1"/>
</dbReference>
<dbReference type="EMBL" id="MGHU01000034">
    <property type="protein sequence ID" value="OGM77066.1"/>
    <property type="molecule type" value="Genomic_DNA"/>
</dbReference>
<dbReference type="SUPFAM" id="SSF50249">
    <property type="entry name" value="Nucleic acid-binding proteins"/>
    <property type="match status" value="1"/>
</dbReference>
<evidence type="ECO:0000256" key="2">
    <source>
        <dbReference type="ARBA" id="ARBA00022980"/>
    </source>
</evidence>
<comment type="caution">
    <text evidence="4">The sequence shown here is derived from an EMBL/GenBank/DDBJ whole genome shotgun (WGS) entry which is preliminary data.</text>
</comment>
<organism evidence="4 5">
    <name type="scientific">Candidatus Woesebacteria bacterium RIFOXYA1_FULL_43_9</name>
    <dbReference type="NCBI Taxonomy" id="1802534"/>
    <lineage>
        <taxon>Bacteria</taxon>
        <taxon>Candidatus Woeseibacteriota</taxon>
    </lineage>
</organism>
<accession>A0A1F8CLW5</accession>
<dbReference type="InterPro" id="IPR000266">
    <property type="entry name" value="Ribosomal_uS17"/>
</dbReference>
<proteinExistence type="inferred from homology"/>
<dbReference type="Proteomes" id="UP000179241">
    <property type="component" value="Unassembled WGS sequence"/>
</dbReference>